<dbReference type="PANTHER" id="PTHR30509">
    <property type="entry name" value="P-HYDROXYBENZOIC ACID EFFLUX PUMP SUBUNIT-RELATED"/>
    <property type="match status" value="1"/>
</dbReference>
<feature type="transmembrane region" description="Helical" evidence="8">
    <location>
        <begin position="180"/>
        <end position="201"/>
    </location>
</feature>
<comment type="subcellular location">
    <subcellularLocation>
        <location evidence="1">Cell membrane</location>
        <topology evidence="1">Multi-pass membrane protein</topology>
    </subcellularLocation>
</comment>
<keyword evidence="4 8" id="KW-1133">Transmembrane helix</keyword>
<evidence type="ECO:0000256" key="4">
    <source>
        <dbReference type="ARBA" id="ARBA00022989"/>
    </source>
</evidence>
<evidence type="ECO:0000256" key="1">
    <source>
        <dbReference type="ARBA" id="ARBA00004651"/>
    </source>
</evidence>
<keyword evidence="2" id="KW-1003">Cell membrane</keyword>
<dbReference type="AlphaFoldDB" id="A0A0C6EY22"/>
<name>A0A0C6EY22_9HYPH</name>
<feature type="transmembrane region" description="Helical" evidence="8">
    <location>
        <begin position="108"/>
        <end position="126"/>
    </location>
</feature>
<protein>
    <submittedName>
        <fullName evidence="10">Cyclic nucleotide-binding protein</fullName>
    </submittedName>
</protein>
<feature type="transmembrane region" description="Helical" evidence="8">
    <location>
        <begin position="466"/>
        <end position="485"/>
    </location>
</feature>
<organism evidence="10 11">
    <name type="scientific">Methylobacterium aquaticum</name>
    <dbReference type="NCBI Taxonomy" id="270351"/>
    <lineage>
        <taxon>Bacteria</taxon>
        <taxon>Pseudomonadati</taxon>
        <taxon>Pseudomonadota</taxon>
        <taxon>Alphaproteobacteria</taxon>
        <taxon>Hyphomicrobiales</taxon>
        <taxon>Methylobacteriaceae</taxon>
        <taxon>Methylobacterium</taxon>
    </lineage>
</organism>
<dbReference type="Pfam" id="PF13515">
    <property type="entry name" value="FUSC_2"/>
    <property type="match status" value="1"/>
</dbReference>
<evidence type="ECO:0000256" key="7">
    <source>
        <dbReference type="SAM" id="MobiDB-lite"/>
    </source>
</evidence>
<feature type="transmembrane region" description="Helical" evidence="8">
    <location>
        <begin position="505"/>
        <end position="526"/>
    </location>
</feature>
<proteinExistence type="inferred from homology"/>
<feature type="domain" description="Integral membrane bound transporter" evidence="9">
    <location>
        <begin position="428"/>
        <end position="552"/>
    </location>
</feature>
<dbReference type="Proteomes" id="UP000061432">
    <property type="component" value="Chromosome"/>
</dbReference>
<dbReference type="GO" id="GO:0005886">
    <property type="term" value="C:plasma membrane"/>
    <property type="evidence" value="ECO:0007669"/>
    <property type="project" value="UniProtKB-SubCell"/>
</dbReference>
<evidence type="ECO:0000256" key="8">
    <source>
        <dbReference type="SAM" id="Phobius"/>
    </source>
</evidence>
<evidence type="ECO:0000256" key="2">
    <source>
        <dbReference type="ARBA" id="ARBA00022475"/>
    </source>
</evidence>
<dbReference type="STRING" id="270351.Maq22A_c09020"/>
<evidence type="ECO:0000256" key="3">
    <source>
        <dbReference type="ARBA" id="ARBA00022692"/>
    </source>
</evidence>
<dbReference type="PATRIC" id="fig|270351.10.peg.1728"/>
<accession>A0A0C6EY22</accession>
<feature type="transmembrane region" description="Helical" evidence="8">
    <location>
        <begin position="418"/>
        <end position="435"/>
    </location>
</feature>
<evidence type="ECO:0000313" key="11">
    <source>
        <dbReference type="Proteomes" id="UP000061432"/>
    </source>
</evidence>
<dbReference type="PANTHER" id="PTHR30509:SF9">
    <property type="entry name" value="MULTIDRUG RESISTANCE PROTEIN MDTO"/>
    <property type="match status" value="1"/>
</dbReference>
<feature type="region of interest" description="Disordered" evidence="7">
    <location>
        <begin position="9"/>
        <end position="35"/>
    </location>
</feature>
<evidence type="ECO:0000313" key="10">
    <source>
        <dbReference type="EMBL" id="BAQ45106.1"/>
    </source>
</evidence>
<gene>
    <name evidence="10" type="ORF">Maq22A_c09020</name>
</gene>
<feature type="transmembrane region" description="Helical" evidence="8">
    <location>
        <begin position="77"/>
        <end position="96"/>
    </location>
</feature>
<comment type="similarity">
    <text evidence="6">Belongs to the YccS/YhfK family.</text>
</comment>
<reference evidence="11" key="2">
    <citation type="submission" date="2015-01" db="EMBL/GenBank/DDBJ databases">
        <title>Complete genome sequence of Methylobacterium aquaticum strain 22A.</title>
        <authorList>
            <person name="Tani A."/>
            <person name="Ogura Y."/>
            <person name="Hayashi T."/>
        </authorList>
    </citation>
    <scope>NUCLEOTIDE SEQUENCE [LARGE SCALE GENOMIC DNA]</scope>
    <source>
        <strain evidence="11">MA-22A</strain>
    </source>
</reference>
<dbReference type="EMBL" id="AP014704">
    <property type="protein sequence ID" value="BAQ45106.1"/>
    <property type="molecule type" value="Genomic_DNA"/>
</dbReference>
<dbReference type="InterPro" id="IPR049453">
    <property type="entry name" value="Memb_transporter_dom"/>
</dbReference>
<reference evidence="10 11" key="1">
    <citation type="journal article" date="2015" name="Genome Announc.">
        <title>Complete Genome Sequence of Methylobacterium aquaticum Strain 22A, Isolated from Racomitrium japonicum Moss.</title>
        <authorList>
            <person name="Tani A."/>
            <person name="Ogura Y."/>
            <person name="Hayashi T."/>
            <person name="Kimbara K."/>
        </authorList>
    </citation>
    <scope>NUCLEOTIDE SEQUENCE [LARGE SCALE GENOMIC DNA]</scope>
    <source>
        <strain evidence="10 11">MA-22A</strain>
    </source>
</reference>
<keyword evidence="3 8" id="KW-0812">Transmembrane</keyword>
<keyword evidence="5 8" id="KW-0472">Membrane</keyword>
<dbReference type="KEGG" id="maqu:Maq22A_c09020"/>
<evidence type="ECO:0000256" key="5">
    <source>
        <dbReference type="ARBA" id="ARBA00023136"/>
    </source>
</evidence>
<sequence>MPLAPVRIAGPHRLRDPSAPRAPFRPMKPAPIRRGTLREPGPDLARLPMAPDLTGINVIEGLRAALAFGSIILLHTWLAWPPLLTMALAANLTCFCDIGGPIRPRLRALLAFAGLGGLFWGAFGVMEGYGPALVLPVALAVIFCCTFARVWGVPAQTVGNVLVVVLCLALDRALSLHQGVVVAAMFWAGGLWAAFLALVVWRLHPYRPAHAAIGDVWRGLSRLARDLRRLAGEPQETGPAIWEAHARGHRRAVRDAIEAARTLVLDLARSRARLSERNARALIRLEAAEQLFGTMIALSDYLERATPAQRAEAARLLRLLPPALKVLSRAIRRDRPVDLARIERALARARPGPGADPALRRMAERILDRVRIGAKLSGPEDLAGGGGLAGAPAPPWRETVLQPLRANLTWSSANLRHAVRATVVALPALAVTAWWPGPFTHWLTITVVLTMQPFYAATWQRALERVGGTVLGGLIGAVLAFYATSPPVLAAMMVPLSVLGFAARGVSYGTFIACLTPLVVVLVELVEPGHSSWEIVGMRALFTVLGGAVAVLAGLLLWPLWEPARVRDALRTALETHARYADAVVAERLGEAQSAAAEAAARAAGLASNNLEAALSRALQEPRRRGHARIEAAMVADATLRRMAGRLAILRHEPEPAGAEAATWRAWRDWLSRALAATAAGERLPPKPEQAESTAFGRIAAQIELLAGTLKRAGIGAREAGGST</sequence>
<evidence type="ECO:0000259" key="9">
    <source>
        <dbReference type="Pfam" id="PF13515"/>
    </source>
</evidence>
<feature type="transmembrane region" description="Helical" evidence="8">
    <location>
        <begin position="538"/>
        <end position="561"/>
    </location>
</feature>
<feature type="transmembrane region" description="Helical" evidence="8">
    <location>
        <begin position="158"/>
        <end position="174"/>
    </location>
</feature>
<feature type="transmembrane region" description="Helical" evidence="8">
    <location>
        <begin position="132"/>
        <end position="151"/>
    </location>
</feature>
<evidence type="ECO:0000256" key="6">
    <source>
        <dbReference type="ARBA" id="ARBA00043993"/>
    </source>
</evidence>